<dbReference type="EMBL" id="FNPH01000001">
    <property type="protein sequence ID" value="SDY07911.1"/>
    <property type="molecule type" value="Genomic_DNA"/>
</dbReference>
<accession>A0A1H3GXF3</accession>
<dbReference type="AlphaFoldDB" id="A0A1H3GXF3"/>
<gene>
    <name evidence="1" type="ORF">SAMN05444365_101596</name>
</gene>
<dbReference type="Proteomes" id="UP000242415">
    <property type="component" value="Unassembled WGS sequence"/>
</dbReference>
<evidence type="ECO:0000313" key="1">
    <source>
        <dbReference type="EMBL" id="SDY07911.1"/>
    </source>
</evidence>
<keyword evidence="2" id="KW-1185">Reference proteome</keyword>
<protein>
    <submittedName>
        <fullName evidence="1">Uncharacterized protein</fullName>
    </submittedName>
</protein>
<sequence>MVVVWALLLVGLGYLSARRDPPSVREQRSIGQATPVVDRATAQLLVAAGRDVVADIAGRTLDEGCRITPLRSGGVLYSELTLYTSEAGGPALLDRIAGALPGSYGARVRHDADQGTHALRADAGEFVTIRGRVDPPGAVILTVSTGCRPVDVQVADLAVGRPIDEEPMRVLAALGAAGVQSGRTVGVSCPVGSAMFTAHATGRVDGDRPFADALRPLRAGATVVLDTPERFAYRTETRGVVVQRGDDQVRVSVTAACAAG</sequence>
<organism evidence="1 2">
    <name type="scientific">Micromonospora pattaloongensis</name>
    <dbReference type="NCBI Taxonomy" id="405436"/>
    <lineage>
        <taxon>Bacteria</taxon>
        <taxon>Bacillati</taxon>
        <taxon>Actinomycetota</taxon>
        <taxon>Actinomycetes</taxon>
        <taxon>Micromonosporales</taxon>
        <taxon>Micromonosporaceae</taxon>
        <taxon>Micromonospora</taxon>
    </lineage>
</organism>
<name>A0A1H3GXF3_9ACTN</name>
<proteinExistence type="predicted"/>
<reference evidence="2" key="1">
    <citation type="submission" date="2016-10" db="EMBL/GenBank/DDBJ databases">
        <authorList>
            <person name="Varghese N."/>
            <person name="Submissions S."/>
        </authorList>
    </citation>
    <scope>NUCLEOTIDE SEQUENCE [LARGE SCALE GENOMIC DNA]</scope>
    <source>
        <strain evidence="2">DSM 45245</strain>
    </source>
</reference>
<evidence type="ECO:0000313" key="2">
    <source>
        <dbReference type="Proteomes" id="UP000242415"/>
    </source>
</evidence>